<name>A0A3D9CLR2_9FLAO</name>
<evidence type="ECO:0000313" key="3">
    <source>
        <dbReference type="Proteomes" id="UP000256326"/>
    </source>
</evidence>
<keyword evidence="3" id="KW-1185">Reference proteome</keyword>
<proteinExistence type="predicted"/>
<evidence type="ECO:0000313" key="2">
    <source>
        <dbReference type="EMBL" id="REC66668.1"/>
    </source>
</evidence>
<keyword evidence="1" id="KW-0732">Signal</keyword>
<evidence type="ECO:0000256" key="1">
    <source>
        <dbReference type="ARBA" id="ARBA00022729"/>
    </source>
</evidence>
<organism evidence="2 3">
    <name type="scientific">Epilithonimonas hispanica</name>
    <dbReference type="NCBI Taxonomy" id="358687"/>
    <lineage>
        <taxon>Bacteria</taxon>
        <taxon>Pseudomonadati</taxon>
        <taxon>Bacteroidota</taxon>
        <taxon>Flavobacteriia</taxon>
        <taxon>Flavobacteriales</taxon>
        <taxon>Weeksellaceae</taxon>
        <taxon>Chryseobacterium group</taxon>
        <taxon>Epilithonimonas</taxon>
    </lineage>
</organism>
<dbReference type="InterPro" id="IPR026444">
    <property type="entry name" value="Secre_tail"/>
</dbReference>
<accession>A0A3D9CLR2</accession>
<gene>
    <name evidence="2" type="ORF">DRF58_16090</name>
</gene>
<sequence>MLGYVDQASNNFDSDFDAELLSVGKDSFWSIIDNKKLGIQGRQAPLFNDDIVKLGMKAADDGTYTISLKDREGIFSTTQTVYLKDKYLNKVINITENPYSFSTTAGTYDDRFEVVYRPSENLAADNVVKKGIQIYKDSQNFIVKSDENLEEVSLYDALGRLLFNTKNAKNEVLINKTILAEGMYIIKAYSRNTMLTKKVLK</sequence>
<dbReference type="AlphaFoldDB" id="A0A3D9CLR2"/>
<dbReference type="RefSeq" id="WP_116036886.1">
    <property type="nucleotide sequence ID" value="NZ_JBHLVV010000050.1"/>
</dbReference>
<protein>
    <recommendedName>
        <fullName evidence="4">T9SS C-terminal target domain-containing protein</fullName>
    </recommendedName>
</protein>
<reference evidence="2 3" key="1">
    <citation type="journal article" date="2006" name="Int. J. Syst. Evol. Microbiol.">
        <title>Chryseobacterium hispanicum sp. nov., isolated from the drinking water distribution system of Sevilla, Spain.</title>
        <authorList>
            <person name="Gallego V."/>
            <person name="Garcia M.T."/>
            <person name="Ventosa A."/>
        </authorList>
    </citation>
    <scope>NUCLEOTIDE SEQUENCE [LARGE SCALE GENOMIC DNA]</scope>
    <source>
        <strain evidence="2 3">KCTC 22104</strain>
    </source>
</reference>
<evidence type="ECO:0008006" key="4">
    <source>
        <dbReference type="Google" id="ProtNLM"/>
    </source>
</evidence>
<dbReference type="OrthoDB" id="906679at2"/>
<dbReference type="NCBIfam" id="TIGR04183">
    <property type="entry name" value="Por_Secre_tail"/>
    <property type="match status" value="1"/>
</dbReference>
<comment type="caution">
    <text evidence="2">The sequence shown here is derived from an EMBL/GenBank/DDBJ whole genome shotgun (WGS) entry which is preliminary data.</text>
</comment>
<dbReference type="EMBL" id="QNUG01000053">
    <property type="protein sequence ID" value="REC66668.1"/>
    <property type="molecule type" value="Genomic_DNA"/>
</dbReference>
<dbReference type="Proteomes" id="UP000256326">
    <property type="component" value="Unassembled WGS sequence"/>
</dbReference>